<dbReference type="PANTHER" id="PTHR43000">
    <property type="entry name" value="DTDP-D-GLUCOSE 4,6-DEHYDRATASE-RELATED"/>
    <property type="match status" value="1"/>
</dbReference>
<dbReference type="InterPro" id="IPR001509">
    <property type="entry name" value="Epimerase_deHydtase"/>
</dbReference>
<sequence>MKVLVTGGAGFIGSHLVRQLLAADHEVTVLDNVSTGTWQHLPEGKDTCTCWEMDIRDKLAREKIEQGKFDVIVHLAGQTMVDVSIKDPEFDAAENVMGTLNVLEAARHSGVKRIIFASTAASYGDVAEDKLPIREEETLAPMSFYGLTKVTVEKYLQLYHDLYGLDYVALRFANVYGERQGDTGEGGVISIFAKRIAKDQGITVFGDGKQTRDFIYAGDIAAGIIAAMTTDKANAVYNLSNQTETSLLELIDLMAKAAGKKVEPDFAAPREGDINRSMLCNEAAVQNLNWQPQMDLGEGLARTIAYFKSC</sequence>
<dbReference type="AlphaFoldDB" id="A0A1H3Z912"/>
<dbReference type="InterPro" id="IPR036291">
    <property type="entry name" value="NAD(P)-bd_dom_sf"/>
</dbReference>
<feature type="domain" description="NAD-dependent epimerase/dehydratase" evidence="2">
    <location>
        <begin position="3"/>
        <end position="239"/>
    </location>
</feature>
<dbReference type="Pfam" id="PF01370">
    <property type="entry name" value="Epimerase"/>
    <property type="match status" value="1"/>
</dbReference>
<evidence type="ECO:0000313" key="3">
    <source>
        <dbReference type="EMBL" id="SEA20239.1"/>
    </source>
</evidence>
<gene>
    <name evidence="3" type="ORF">SAMN05660648_02351</name>
</gene>
<accession>A0A1H3Z912</accession>
<dbReference type="EMBL" id="FNQG01000010">
    <property type="protein sequence ID" value="SEA20239.1"/>
    <property type="molecule type" value="Genomic_DNA"/>
</dbReference>
<evidence type="ECO:0000259" key="2">
    <source>
        <dbReference type="Pfam" id="PF01370"/>
    </source>
</evidence>
<protein>
    <submittedName>
        <fullName evidence="3">UDP-glucose 4-epimerase</fullName>
    </submittedName>
</protein>
<evidence type="ECO:0000313" key="4">
    <source>
        <dbReference type="Proteomes" id="UP000183469"/>
    </source>
</evidence>
<comment type="similarity">
    <text evidence="1">Belongs to the NAD(P)-dependent epimerase/dehydratase family.</text>
</comment>
<name>A0A1H3Z912_SELRU</name>
<dbReference type="Proteomes" id="UP000183469">
    <property type="component" value="Unassembled WGS sequence"/>
</dbReference>
<dbReference type="OrthoDB" id="9766450at2"/>
<evidence type="ECO:0000256" key="1">
    <source>
        <dbReference type="ARBA" id="ARBA00007637"/>
    </source>
</evidence>
<dbReference type="Gene3D" id="3.40.50.720">
    <property type="entry name" value="NAD(P)-binding Rossmann-like Domain"/>
    <property type="match status" value="1"/>
</dbReference>
<dbReference type="RefSeq" id="WP_074672882.1">
    <property type="nucleotide sequence ID" value="NZ_FNQG01000010.1"/>
</dbReference>
<reference evidence="3 4" key="1">
    <citation type="submission" date="2016-10" db="EMBL/GenBank/DDBJ databases">
        <authorList>
            <person name="de Groot N.N."/>
        </authorList>
    </citation>
    <scope>NUCLEOTIDE SEQUENCE [LARGE SCALE GENOMIC DNA]</scope>
    <source>
        <strain evidence="3 4">DSM 2872</strain>
    </source>
</reference>
<dbReference type="Gene3D" id="3.90.25.10">
    <property type="entry name" value="UDP-galactose 4-epimerase, domain 1"/>
    <property type="match status" value="1"/>
</dbReference>
<organism evidence="3 4">
    <name type="scientific">Selenomonas ruminantium</name>
    <dbReference type="NCBI Taxonomy" id="971"/>
    <lineage>
        <taxon>Bacteria</taxon>
        <taxon>Bacillati</taxon>
        <taxon>Bacillota</taxon>
        <taxon>Negativicutes</taxon>
        <taxon>Selenomonadales</taxon>
        <taxon>Selenomonadaceae</taxon>
        <taxon>Selenomonas</taxon>
    </lineage>
</organism>
<dbReference type="SUPFAM" id="SSF51735">
    <property type="entry name" value="NAD(P)-binding Rossmann-fold domains"/>
    <property type="match status" value="1"/>
</dbReference>
<proteinExistence type="inferred from homology"/>